<dbReference type="RefSeq" id="WP_130477593.1">
    <property type="nucleotide sequence ID" value="NZ_SFCC01000011.1"/>
</dbReference>
<proteinExistence type="predicted"/>
<dbReference type="EMBL" id="SFCC01000011">
    <property type="protein sequence ID" value="RZQ61860.1"/>
    <property type="molecule type" value="Genomic_DNA"/>
</dbReference>
<accession>A0A4Q7J315</accession>
<organism evidence="1 2">
    <name type="scientific">Amycolatopsis suaedae</name>
    <dbReference type="NCBI Taxonomy" id="2510978"/>
    <lineage>
        <taxon>Bacteria</taxon>
        <taxon>Bacillati</taxon>
        <taxon>Actinomycetota</taxon>
        <taxon>Actinomycetes</taxon>
        <taxon>Pseudonocardiales</taxon>
        <taxon>Pseudonocardiaceae</taxon>
        <taxon>Amycolatopsis</taxon>
    </lineage>
</organism>
<sequence>MATAEAAIALGALTVVFGLVLAGIAVVVDQVRCTDAAREAARAAARGQPQLAERVVAELGPPGARLTVHVDGDLLAAEVAAAPAGGLLPGAVVRASAVAAVEPIGGPHGQG</sequence>
<name>A0A4Q7J315_9PSEU</name>
<comment type="caution">
    <text evidence="1">The sequence shown here is derived from an EMBL/GenBank/DDBJ whole genome shotgun (WGS) entry which is preliminary data.</text>
</comment>
<dbReference type="NCBIfam" id="NF041390">
    <property type="entry name" value="TadE_Rv3655c"/>
    <property type="match status" value="1"/>
</dbReference>
<protein>
    <submittedName>
        <fullName evidence="1">Pilus assembly protein</fullName>
    </submittedName>
</protein>
<gene>
    <name evidence="1" type="ORF">EWH70_21795</name>
</gene>
<evidence type="ECO:0000313" key="2">
    <source>
        <dbReference type="Proteomes" id="UP000292003"/>
    </source>
</evidence>
<keyword evidence="2" id="KW-1185">Reference proteome</keyword>
<evidence type="ECO:0000313" key="1">
    <source>
        <dbReference type="EMBL" id="RZQ61860.1"/>
    </source>
</evidence>
<dbReference type="InterPro" id="IPR049790">
    <property type="entry name" value="Rv3655c/TadE"/>
</dbReference>
<dbReference type="Proteomes" id="UP000292003">
    <property type="component" value="Unassembled WGS sequence"/>
</dbReference>
<reference evidence="1 2" key="1">
    <citation type="submission" date="2019-02" db="EMBL/GenBank/DDBJ databases">
        <title>Draft genome sequence of Amycolatopsis sp. 8-3EHSu isolated from roots of Suaeda maritima.</title>
        <authorList>
            <person name="Duangmal K."/>
            <person name="Chantavorakit T."/>
        </authorList>
    </citation>
    <scope>NUCLEOTIDE SEQUENCE [LARGE SCALE GENOMIC DNA]</scope>
    <source>
        <strain evidence="1 2">8-3EHSu</strain>
    </source>
</reference>
<dbReference type="AlphaFoldDB" id="A0A4Q7J315"/>